<protein>
    <submittedName>
        <fullName evidence="2">Uncharacterized protein</fullName>
    </submittedName>
</protein>
<reference evidence="2 3" key="1">
    <citation type="submission" date="2016-09" db="EMBL/GenBank/DDBJ databases">
        <title>Pseudonocardia autotrophica DSM535, a candidate organism with high potential of specific P450 cytochromes.</title>
        <authorList>
            <person name="Grumaz C."/>
            <person name="Vainshtein Y."/>
            <person name="Kirstahler P."/>
            <person name="Sohn K."/>
        </authorList>
    </citation>
    <scope>NUCLEOTIDE SEQUENCE [LARGE SCALE GENOMIC DNA]</scope>
    <source>
        <strain evidence="2 3">DSM 535</strain>
    </source>
</reference>
<accession>A0A1Y2N056</accession>
<evidence type="ECO:0000313" key="3">
    <source>
        <dbReference type="Proteomes" id="UP000194360"/>
    </source>
</evidence>
<comment type="caution">
    <text evidence="2">The sequence shown here is derived from an EMBL/GenBank/DDBJ whole genome shotgun (WGS) entry which is preliminary data.</text>
</comment>
<keyword evidence="1" id="KW-0472">Membrane</keyword>
<evidence type="ECO:0000256" key="1">
    <source>
        <dbReference type="SAM" id="Phobius"/>
    </source>
</evidence>
<dbReference type="EMBL" id="MIGB01000011">
    <property type="protein sequence ID" value="OSY40825.1"/>
    <property type="molecule type" value="Genomic_DNA"/>
</dbReference>
<dbReference type="AlphaFoldDB" id="A0A1Y2N056"/>
<organism evidence="2 3">
    <name type="scientific">Pseudonocardia autotrophica</name>
    <name type="common">Amycolata autotrophica</name>
    <name type="synonym">Nocardia autotrophica</name>
    <dbReference type="NCBI Taxonomy" id="2074"/>
    <lineage>
        <taxon>Bacteria</taxon>
        <taxon>Bacillati</taxon>
        <taxon>Actinomycetota</taxon>
        <taxon>Actinomycetes</taxon>
        <taxon>Pseudonocardiales</taxon>
        <taxon>Pseudonocardiaceae</taxon>
        <taxon>Pseudonocardia</taxon>
    </lineage>
</organism>
<feature type="transmembrane region" description="Helical" evidence="1">
    <location>
        <begin position="32"/>
        <end position="53"/>
    </location>
</feature>
<feature type="transmembrane region" description="Helical" evidence="1">
    <location>
        <begin position="104"/>
        <end position="129"/>
    </location>
</feature>
<keyword evidence="1" id="KW-0812">Transmembrane</keyword>
<dbReference type="Proteomes" id="UP000194360">
    <property type="component" value="Unassembled WGS sequence"/>
</dbReference>
<feature type="transmembrane region" description="Helical" evidence="1">
    <location>
        <begin position="65"/>
        <end position="84"/>
    </location>
</feature>
<sequence>MYNELYTWETAMIDDAPTRWGRVRFGRGTVPAMRLAAPIGALLAAGFGVVAVLSDAAGPRPLVGGTVVALVSFAGLTGLVWAMLVDRRTLRGATDRPEESVETVWFDAAARGAFTDTLIVTGIALALLAVTGADIPAIAALTGTVVVALTSVSVRYLVARRRG</sequence>
<dbReference type="RefSeq" id="WP_197719764.1">
    <property type="nucleotide sequence ID" value="NZ_AP018920.1"/>
</dbReference>
<name>A0A1Y2N056_PSEAH</name>
<feature type="transmembrane region" description="Helical" evidence="1">
    <location>
        <begin position="135"/>
        <end position="158"/>
    </location>
</feature>
<evidence type="ECO:0000313" key="2">
    <source>
        <dbReference type="EMBL" id="OSY40825.1"/>
    </source>
</evidence>
<gene>
    <name evidence="2" type="ORF">BG845_02584</name>
</gene>
<keyword evidence="3" id="KW-1185">Reference proteome</keyword>
<keyword evidence="1" id="KW-1133">Transmembrane helix</keyword>
<proteinExistence type="predicted"/>
<dbReference type="STRING" id="2074.BG845_02584"/>